<dbReference type="AlphaFoldDB" id="A0A0C4EDW2"/>
<evidence type="ECO:0008006" key="6">
    <source>
        <dbReference type="Google" id="ProtNLM"/>
    </source>
</evidence>
<evidence type="ECO:0000256" key="1">
    <source>
        <dbReference type="SAM" id="Coils"/>
    </source>
</evidence>
<feature type="coiled-coil region" evidence="1">
    <location>
        <begin position="467"/>
        <end position="636"/>
    </location>
</feature>
<evidence type="ECO:0000313" key="5">
    <source>
        <dbReference type="Proteomes" id="UP000011715"/>
    </source>
</evidence>
<reference evidence="3" key="3">
    <citation type="submission" date="2011-03" db="EMBL/GenBank/DDBJ databases">
        <title>Annotation of Magnaporthe poae ATCC 64411.</title>
        <authorList>
            <person name="Ma L.-J."/>
            <person name="Dead R."/>
            <person name="Young S.K."/>
            <person name="Zeng Q."/>
            <person name="Gargeya S."/>
            <person name="Fitzgerald M."/>
            <person name="Haas B."/>
            <person name="Abouelleil A."/>
            <person name="Alvarado L."/>
            <person name="Arachchi H.M."/>
            <person name="Berlin A."/>
            <person name="Brown A."/>
            <person name="Chapman S.B."/>
            <person name="Chen Z."/>
            <person name="Dunbar C."/>
            <person name="Freedman E."/>
            <person name="Gearin G."/>
            <person name="Gellesch M."/>
            <person name="Goldberg J."/>
            <person name="Griggs A."/>
            <person name="Gujja S."/>
            <person name="Heiman D."/>
            <person name="Howarth C."/>
            <person name="Larson L."/>
            <person name="Lui A."/>
            <person name="MacDonald P.J.P."/>
            <person name="Mehta T."/>
            <person name="Montmayeur A."/>
            <person name="Murphy C."/>
            <person name="Neiman D."/>
            <person name="Pearson M."/>
            <person name="Priest M."/>
            <person name="Roberts A."/>
            <person name="Saif S."/>
            <person name="Shea T."/>
            <person name="Shenoy N."/>
            <person name="Sisk P."/>
            <person name="Stolte C."/>
            <person name="Sykes S."/>
            <person name="Yandava C."/>
            <person name="Wortman J."/>
            <person name="Nusbaum C."/>
            <person name="Birren B."/>
        </authorList>
    </citation>
    <scope>NUCLEOTIDE SEQUENCE</scope>
    <source>
        <strain evidence="3">ATCC 64411</strain>
    </source>
</reference>
<organism evidence="4 5">
    <name type="scientific">Magnaporthiopsis poae (strain ATCC 64411 / 73-15)</name>
    <name type="common">Kentucky bluegrass fungus</name>
    <name type="synonym">Magnaporthe poae</name>
    <dbReference type="NCBI Taxonomy" id="644358"/>
    <lineage>
        <taxon>Eukaryota</taxon>
        <taxon>Fungi</taxon>
        <taxon>Dikarya</taxon>
        <taxon>Ascomycota</taxon>
        <taxon>Pezizomycotina</taxon>
        <taxon>Sordariomycetes</taxon>
        <taxon>Sordariomycetidae</taxon>
        <taxon>Magnaporthales</taxon>
        <taxon>Magnaporthaceae</taxon>
        <taxon>Magnaporthiopsis</taxon>
    </lineage>
</organism>
<gene>
    <name evidence="3" type="ORF">MAPG_10922</name>
</gene>
<feature type="coiled-coil region" evidence="1">
    <location>
        <begin position="152"/>
        <end position="409"/>
    </location>
</feature>
<name>A0A0C4EDW2_MAGP6</name>
<evidence type="ECO:0000313" key="3">
    <source>
        <dbReference type="EMBL" id="KLU91974.1"/>
    </source>
</evidence>
<reference evidence="3" key="1">
    <citation type="submission" date="2010-05" db="EMBL/GenBank/DDBJ databases">
        <title>The Genome Sequence of Magnaporthe poae strain ATCC 64411.</title>
        <authorList>
            <consortium name="The Broad Institute Genome Sequencing Platform"/>
            <consortium name="Broad Institute Genome Sequencing Center for Infectious Disease"/>
            <person name="Ma L.-J."/>
            <person name="Dead R."/>
            <person name="Young S."/>
            <person name="Zeng Q."/>
            <person name="Koehrsen M."/>
            <person name="Alvarado L."/>
            <person name="Berlin A."/>
            <person name="Chapman S.B."/>
            <person name="Chen Z."/>
            <person name="Freedman E."/>
            <person name="Gellesch M."/>
            <person name="Goldberg J."/>
            <person name="Griggs A."/>
            <person name="Gujja S."/>
            <person name="Heilman E.R."/>
            <person name="Heiman D."/>
            <person name="Hepburn T."/>
            <person name="Howarth C."/>
            <person name="Jen D."/>
            <person name="Larson L."/>
            <person name="Mehta T."/>
            <person name="Neiman D."/>
            <person name="Pearson M."/>
            <person name="Roberts A."/>
            <person name="Saif S."/>
            <person name="Shea T."/>
            <person name="Shenoy N."/>
            <person name="Sisk P."/>
            <person name="Stolte C."/>
            <person name="Sykes S."/>
            <person name="Walk T."/>
            <person name="White J."/>
            <person name="Yandava C."/>
            <person name="Haas B."/>
            <person name="Nusbaum C."/>
            <person name="Birren B."/>
        </authorList>
    </citation>
    <scope>NUCLEOTIDE SEQUENCE</scope>
    <source>
        <strain evidence="3">ATCC 64411</strain>
    </source>
</reference>
<feature type="coiled-coil region" evidence="1">
    <location>
        <begin position="660"/>
        <end position="694"/>
    </location>
</feature>
<dbReference type="SUPFAM" id="SSF116907">
    <property type="entry name" value="Hook domain"/>
    <property type="match status" value="1"/>
</dbReference>
<dbReference type="Proteomes" id="UP000011715">
    <property type="component" value="Unassembled WGS sequence"/>
</dbReference>
<dbReference type="OrthoDB" id="49395at2759"/>
<proteinExistence type="predicted"/>
<dbReference type="EMBL" id="ADBL01002686">
    <property type="status" value="NOT_ANNOTATED_CDS"/>
    <property type="molecule type" value="Genomic_DNA"/>
</dbReference>
<dbReference type="CDD" id="cd22211">
    <property type="entry name" value="HkD_SF"/>
    <property type="match status" value="1"/>
</dbReference>
<feature type="region of interest" description="Disordered" evidence="2">
    <location>
        <begin position="409"/>
        <end position="439"/>
    </location>
</feature>
<dbReference type="EMBL" id="GL876978">
    <property type="protein sequence ID" value="KLU91974.1"/>
    <property type="molecule type" value="Genomic_DNA"/>
</dbReference>
<reference evidence="5" key="2">
    <citation type="submission" date="2010-05" db="EMBL/GenBank/DDBJ databases">
        <title>The genome sequence of Magnaporthe poae strain ATCC 64411.</title>
        <authorList>
            <person name="Ma L.-J."/>
            <person name="Dead R."/>
            <person name="Young S."/>
            <person name="Zeng Q."/>
            <person name="Koehrsen M."/>
            <person name="Alvarado L."/>
            <person name="Berlin A."/>
            <person name="Chapman S.B."/>
            <person name="Chen Z."/>
            <person name="Freedman E."/>
            <person name="Gellesch M."/>
            <person name="Goldberg J."/>
            <person name="Griggs A."/>
            <person name="Gujja S."/>
            <person name="Heilman E.R."/>
            <person name="Heiman D."/>
            <person name="Hepburn T."/>
            <person name="Howarth C."/>
            <person name="Jen D."/>
            <person name="Larson L."/>
            <person name="Mehta T."/>
            <person name="Neiman D."/>
            <person name="Pearson M."/>
            <person name="Roberts A."/>
            <person name="Saif S."/>
            <person name="Shea T."/>
            <person name="Shenoy N."/>
            <person name="Sisk P."/>
            <person name="Stolte C."/>
            <person name="Sykes S."/>
            <person name="Walk T."/>
            <person name="White J."/>
            <person name="Yandava C."/>
            <person name="Haas B."/>
            <person name="Nusbaum C."/>
            <person name="Birren B."/>
        </authorList>
    </citation>
    <scope>NUCLEOTIDE SEQUENCE [LARGE SCALE GENOMIC DNA]</scope>
    <source>
        <strain evidence="5">ATCC 64411 / 73-15</strain>
    </source>
</reference>
<accession>A0A0C4EDW2</accession>
<reference evidence="4" key="4">
    <citation type="journal article" date="2015" name="G3 (Bethesda)">
        <title>Genome sequences of three phytopathogenic species of the Magnaporthaceae family of fungi.</title>
        <authorList>
            <person name="Okagaki L.H."/>
            <person name="Nunes C.C."/>
            <person name="Sailsbery J."/>
            <person name="Clay B."/>
            <person name="Brown D."/>
            <person name="John T."/>
            <person name="Oh Y."/>
            <person name="Young N."/>
            <person name="Fitzgerald M."/>
            <person name="Haas B.J."/>
            <person name="Zeng Q."/>
            <person name="Young S."/>
            <person name="Adiconis X."/>
            <person name="Fan L."/>
            <person name="Levin J.Z."/>
            <person name="Mitchell T.K."/>
            <person name="Okubara P.A."/>
            <person name="Farman M.L."/>
            <person name="Kohn L.M."/>
            <person name="Birren B."/>
            <person name="Ma L.-J."/>
            <person name="Dean R.A."/>
        </authorList>
    </citation>
    <scope>NUCLEOTIDE SEQUENCE</scope>
    <source>
        <strain evidence="4">ATCC 64411 / 73-15</strain>
    </source>
</reference>
<dbReference type="OMA" id="DAKYRKC"/>
<reference evidence="4" key="5">
    <citation type="submission" date="2015-06" db="UniProtKB">
        <authorList>
            <consortium name="EnsemblFungi"/>
        </authorList>
    </citation>
    <scope>IDENTIFICATION</scope>
    <source>
        <strain evidence="4">ATCC 64411</strain>
    </source>
</reference>
<dbReference type="InterPro" id="IPR036872">
    <property type="entry name" value="CH_dom_sf"/>
</dbReference>
<keyword evidence="1" id="KW-0175">Coiled coil</keyword>
<dbReference type="Gene3D" id="1.10.418.10">
    <property type="entry name" value="Calponin-like domain"/>
    <property type="match status" value="1"/>
</dbReference>
<protein>
    <recommendedName>
        <fullName evidence="6">HOOK N-terminal domain-containing protein</fullName>
    </recommendedName>
</protein>
<dbReference type="EnsemblFungi" id="MAPG_10922T1">
    <property type="protein sequence ID" value="MAPG_10922T1"/>
    <property type="gene ID" value="MAPG_10922"/>
</dbReference>
<sequence length="761" mass="87320">MKSAVSSASAQAAFVNWLNLFPLDSKVTSVDELSDGLVLAKILEDMDGSFTADELNQNASTWLEKKANLEIVFRNLDKYTCQDPDSDLDWLSRSYKPKEIAHSPDTEALCEALAVFVCVAMAGPNRQRYIGAIQAKLGPKYQSELAAVFRYKQNQLERLNAEEQQASKSRDRELELEEEAARLRADVDSMKNRYADVLTRLERLQLSNEDLREDNGKLRLEIEESRKHTSGNSEGIIAKLEDRLRESEEIISRQEQQIEEENLTKMRLNAELAHLRKQTESMTVLQDQVRELKQANQELSKKANAAERYKQKLESQHGIENELKNLQYELDEARKDQGGYQTLKAQVEAQSTSIGAYRRMQEETELHLNELRTQKNQFAELLAAKTQELDRLMAQRSLDERMIEDLREQITSNGVVRRSRTPSPAPASSNTRREGEDPAMVSMKLEISKLKAENAMLLNGRGVTATNDQLRSELEHSKRNVTELTQMLHELRVQHIASQKTLEGLMDNMTSEGTEAYKELYQAKMQAQQELEDEKRRSRKMHAQLQDANRELLQLRTDYKVATSDSIDALQELKRTHELISTSLQGDLESLRKDYERLDVEVTERRTQVMNNLLKSEQLREENEKLRDKASRMVDAAAQEEASASDGAANQQLVDAARKYEKLKVASMSLKEQLQKADQERYDLQRRLRTMEQGGAYAALKAATDQTIKNLQRENAMISTAWYDLTSRLQSNHVVLQRRQDTPRTWIGKSRQMVNNATPRR</sequence>
<evidence type="ECO:0000256" key="2">
    <source>
        <dbReference type="SAM" id="MobiDB-lite"/>
    </source>
</evidence>
<evidence type="ECO:0000313" key="4">
    <source>
        <dbReference type="EnsemblFungi" id="MAPG_10922T1"/>
    </source>
</evidence>
<keyword evidence="5" id="KW-1185">Reference proteome</keyword>
<dbReference type="VEuPathDB" id="FungiDB:MAPG_10922"/>